<comment type="similarity">
    <text evidence="1 2">Belongs to the calycin superfamily. Lipocalin family.</text>
</comment>
<keyword evidence="6" id="KW-1185">Reference proteome</keyword>
<proteinExistence type="inferred from homology"/>
<dbReference type="PIRSF" id="PIRSF036893">
    <property type="entry name" value="Lipocalin_ApoD"/>
    <property type="match status" value="1"/>
</dbReference>
<feature type="chain" id="PRO_5041032794" description="Outer membrane lipoprotein Blc" evidence="2">
    <location>
        <begin position="18"/>
        <end position="203"/>
    </location>
</feature>
<dbReference type="InterPro" id="IPR022271">
    <property type="entry name" value="Lipocalin_ApoD"/>
</dbReference>
<feature type="signal peptide" evidence="2">
    <location>
        <begin position="1"/>
        <end position="17"/>
    </location>
</feature>
<reference evidence="5" key="1">
    <citation type="journal article" date="2014" name="Int. J. Syst. Evol. Microbiol.">
        <title>Complete genome sequence of Corynebacterium casei LMG S-19264T (=DSM 44701T), isolated from a smear-ripened cheese.</title>
        <authorList>
            <consortium name="US DOE Joint Genome Institute (JGI-PGF)"/>
            <person name="Walter F."/>
            <person name="Albersmeier A."/>
            <person name="Kalinowski J."/>
            <person name="Ruckert C."/>
        </authorList>
    </citation>
    <scope>NUCLEOTIDE SEQUENCE</scope>
    <source>
        <strain evidence="5">VKM B-1513</strain>
    </source>
</reference>
<dbReference type="InterPro" id="IPR047202">
    <property type="entry name" value="Lipocalin_Blc-like_dom"/>
</dbReference>
<evidence type="ECO:0000256" key="2">
    <source>
        <dbReference type="PIRNR" id="PIRNR036893"/>
    </source>
</evidence>
<accession>A0A9W6MQC1</accession>
<dbReference type="InterPro" id="IPR012674">
    <property type="entry name" value="Calycin"/>
</dbReference>
<dbReference type="InterPro" id="IPR022272">
    <property type="entry name" value="Lipocalin_CS"/>
</dbReference>
<keyword evidence="2 3" id="KW-0449">Lipoprotein</keyword>
<dbReference type="Gene3D" id="2.40.128.20">
    <property type="match status" value="1"/>
</dbReference>
<dbReference type="InterPro" id="IPR000566">
    <property type="entry name" value="Lipocln_cytosolic_FA-bd_dom"/>
</dbReference>
<dbReference type="CDD" id="cd19438">
    <property type="entry name" value="lipocalin_Blc-like"/>
    <property type="match status" value="1"/>
</dbReference>
<sequence length="203" mass="22502">MRRALILPLILPALALAACSPPRDRLAGDAPPQTVEAVDLERYAGLWFEIARADHSFERDCQGVTAFYTPQPDGTVGVTNRCWKNTLDGELDIAEGRARYPDPADTAKLEVSFFGPFFGDYWVIDLAEDYSWAVISEAQGRYLWILAREPQPGDAFIEARLADLRDRGFDTQGLIFPQQWADIEAMPRDGLPAAAGDQPSSTQ</sequence>
<evidence type="ECO:0000313" key="6">
    <source>
        <dbReference type="Proteomes" id="UP001143486"/>
    </source>
</evidence>
<organism evidence="5 6">
    <name type="scientific">Maricaulis virginensis</name>
    <dbReference type="NCBI Taxonomy" id="144022"/>
    <lineage>
        <taxon>Bacteria</taxon>
        <taxon>Pseudomonadati</taxon>
        <taxon>Pseudomonadota</taxon>
        <taxon>Alphaproteobacteria</taxon>
        <taxon>Maricaulales</taxon>
        <taxon>Maricaulaceae</taxon>
        <taxon>Maricaulis</taxon>
    </lineage>
</organism>
<dbReference type="PANTHER" id="PTHR10612:SF34">
    <property type="entry name" value="APOLIPOPROTEIN D"/>
    <property type="match status" value="1"/>
</dbReference>
<dbReference type="GO" id="GO:0009279">
    <property type="term" value="C:cell outer membrane"/>
    <property type="evidence" value="ECO:0007669"/>
    <property type="project" value="UniProtKB-SubCell"/>
</dbReference>
<dbReference type="InterPro" id="IPR002446">
    <property type="entry name" value="Lipocalin_bac"/>
</dbReference>
<dbReference type="PANTHER" id="PTHR10612">
    <property type="entry name" value="APOLIPOPROTEIN D"/>
    <property type="match status" value="1"/>
</dbReference>
<dbReference type="SUPFAM" id="SSF50814">
    <property type="entry name" value="Lipocalins"/>
    <property type="match status" value="1"/>
</dbReference>
<gene>
    <name evidence="5" type="ORF">GCM10017621_33240</name>
</gene>
<dbReference type="Pfam" id="PF08212">
    <property type="entry name" value="Lipocalin_2"/>
    <property type="match status" value="1"/>
</dbReference>
<dbReference type="EMBL" id="BSFE01000014">
    <property type="protein sequence ID" value="GLK53816.1"/>
    <property type="molecule type" value="Genomic_DNA"/>
</dbReference>
<dbReference type="Proteomes" id="UP001143486">
    <property type="component" value="Unassembled WGS sequence"/>
</dbReference>
<keyword evidence="2" id="KW-0446">Lipid-binding</keyword>
<keyword evidence="2" id="KW-0472">Membrane</keyword>
<name>A0A9W6MQC1_9PROT</name>
<dbReference type="RefSeq" id="WP_271188155.1">
    <property type="nucleotide sequence ID" value="NZ_BSFE01000014.1"/>
</dbReference>
<evidence type="ECO:0000313" key="5">
    <source>
        <dbReference type="EMBL" id="GLK53816.1"/>
    </source>
</evidence>
<keyword evidence="2" id="KW-0998">Cell outer membrane</keyword>
<comment type="caution">
    <text evidence="5">The sequence shown here is derived from an EMBL/GenBank/DDBJ whole genome shotgun (WGS) entry which is preliminary data.</text>
</comment>
<comment type="subunit">
    <text evidence="2">Homodimer.</text>
</comment>
<evidence type="ECO:0000256" key="1">
    <source>
        <dbReference type="ARBA" id="ARBA00006889"/>
    </source>
</evidence>
<comment type="function">
    <text evidence="2">Involved in the storage or transport of lipids necessary for membrane maintenance under stressful conditions. Displays a binding preference for lysophospholipids.</text>
</comment>
<dbReference type="PROSITE" id="PS00213">
    <property type="entry name" value="LIPOCALIN"/>
    <property type="match status" value="1"/>
</dbReference>
<dbReference type="PROSITE" id="PS51257">
    <property type="entry name" value="PROKAR_LIPOPROTEIN"/>
    <property type="match status" value="1"/>
</dbReference>
<protein>
    <recommendedName>
        <fullName evidence="2">Outer membrane lipoprotein Blc</fullName>
    </recommendedName>
</protein>
<evidence type="ECO:0000259" key="4">
    <source>
        <dbReference type="Pfam" id="PF08212"/>
    </source>
</evidence>
<reference evidence="5" key="2">
    <citation type="submission" date="2023-01" db="EMBL/GenBank/DDBJ databases">
        <authorList>
            <person name="Sun Q."/>
            <person name="Evtushenko L."/>
        </authorList>
    </citation>
    <scope>NUCLEOTIDE SEQUENCE</scope>
    <source>
        <strain evidence="5">VKM B-1513</strain>
    </source>
</reference>
<dbReference type="GO" id="GO:0008289">
    <property type="term" value="F:lipid binding"/>
    <property type="evidence" value="ECO:0007669"/>
    <property type="project" value="UniProtKB-UniRule"/>
</dbReference>
<comment type="subcellular location">
    <subcellularLocation>
        <location evidence="2">Cell outer membrane</location>
    </subcellularLocation>
</comment>
<feature type="lipid moiety-binding region" description="S-diacylglycerol cysteine" evidence="3">
    <location>
        <position position="19"/>
    </location>
</feature>
<keyword evidence="3" id="KW-0564">Palmitate</keyword>
<dbReference type="PRINTS" id="PR01171">
    <property type="entry name" value="BCTLIPOCALIN"/>
</dbReference>
<dbReference type="GO" id="GO:0006950">
    <property type="term" value="P:response to stress"/>
    <property type="evidence" value="ECO:0007669"/>
    <property type="project" value="UniProtKB-ARBA"/>
</dbReference>
<dbReference type="AlphaFoldDB" id="A0A9W6MQC1"/>
<keyword evidence="2" id="KW-0732">Signal</keyword>
<feature type="domain" description="Lipocalin/cytosolic fatty-acid binding" evidence="4">
    <location>
        <begin position="38"/>
        <end position="179"/>
    </location>
</feature>
<evidence type="ECO:0000256" key="3">
    <source>
        <dbReference type="PIRSR" id="PIRSR036893-52"/>
    </source>
</evidence>